<dbReference type="InterPro" id="IPR017642">
    <property type="entry name" value="DNA_S_mod_DndB"/>
</dbReference>
<name>A0A382HE31_9ZZZZ</name>
<evidence type="ECO:0000313" key="1">
    <source>
        <dbReference type="EMBL" id="SVB85412.1"/>
    </source>
</evidence>
<dbReference type="NCBIfam" id="TIGR03233">
    <property type="entry name" value="DNA_S_dndB"/>
    <property type="match status" value="1"/>
</dbReference>
<dbReference type="NCBIfam" id="TIGR03187">
    <property type="entry name" value="DGQHR"/>
    <property type="match status" value="1"/>
</dbReference>
<protein>
    <recommendedName>
        <fullName evidence="2">DNA sulfur modification protein DndB</fullName>
    </recommendedName>
</protein>
<sequence length="366" mass="41816">MSKTLADELETGAEVYGFDAIRGVQAGREFYVAMCPMKIIPKLFIFNEYDLPAEIRAQRTLRESRIPRITNYIVNNPKDYLFSSLTASVDGKMRFSPSPALGEEGKLGRLYISMNSKLLINDGQHRRKAIEEALKVIPELGNETISVVFFADKGLKRSQQMFADLNKHAVKPTTSLGILYDHRDAYSMFIVKLANEVEIFRDRVELEKTTISNRSTKFLTLSGISEATKHLLSNNTKMISEEQEKFVVEYWNEVARNIPEWNLLLEKKVSAGELRKNFVHSHSNLLSTLGIVGAFLLKNYPNEWKEKLKGLRQIGWSRNDKMWEGRLVIEGKMLKTNIGMELAANAILNALEILLDEERIKFEKHG</sequence>
<dbReference type="EMBL" id="UINC01060670">
    <property type="protein sequence ID" value="SVB85412.1"/>
    <property type="molecule type" value="Genomic_DNA"/>
</dbReference>
<dbReference type="InterPro" id="IPR017601">
    <property type="entry name" value="DGQHR-contain_dom"/>
</dbReference>
<proteinExistence type="predicted"/>
<gene>
    <name evidence="1" type="ORF">METZ01_LOCUS238266</name>
</gene>
<reference evidence="1" key="1">
    <citation type="submission" date="2018-05" db="EMBL/GenBank/DDBJ databases">
        <authorList>
            <person name="Lanie J.A."/>
            <person name="Ng W.-L."/>
            <person name="Kazmierczak K.M."/>
            <person name="Andrzejewski T.M."/>
            <person name="Davidsen T.M."/>
            <person name="Wayne K.J."/>
            <person name="Tettelin H."/>
            <person name="Glass J.I."/>
            <person name="Rusch D."/>
            <person name="Podicherti R."/>
            <person name="Tsui H.-C.T."/>
            <person name="Winkler M.E."/>
        </authorList>
    </citation>
    <scope>NUCLEOTIDE SEQUENCE</scope>
</reference>
<organism evidence="1">
    <name type="scientific">marine metagenome</name>
    <dbReference type="NCBI Taxonomy" id="408172"/>
    <lineage>
        <taxon>unclassified sequences</taxon>
        <taxon>metagenomes</taxon>
        <taxon>ecological metagenomes</taxon>
    </lineage>
</organism>
<dbReference type="Pfam" id="PF14072">
    <property type="entry name" value="DndB"/>
    <property type="match status" value="1"/>
</dbReference>
<dbReference type="CDD" id="cd16412">
    <property type="entry name" value="dndB"/>
    <property type="match status" value="1"/>
</dbReference>
<accession>A0A382HE31</accession>
<dbReference type="AlphaFoldDB" id="A0A382HE31"/>
<evidence type="ECO:0008006" key="2">
    <source>
        <dbReference type="Google" id="ProtNLM"/>
    </source>
</evidence>